<gene>
    <name evidence="1" type="ORF">HPB47_001676</name>
</gene>
<evidence type="ECO:0000313" key="2">
    <source>
        <dbReference type="Proteomes" id="UP000805193"/>
    </source>
</evidence>
<name>A0AC60PPN1_IXOPE</name>
<sequence length="205" mass="21884">MGAPRVTLHHTGIYGRSEPLGPYVTALNYGVPQQARLLGDVLLPSLTGSLASSRLSRGSPLQQPRVLGVLLQTPHFLGVPRRCSPPVRRAAFSRASLDAAPPTVSPSAVHPPPLPNSTKSTSPACRNPRSANGSVPSARVSGPAPASRYGTEEKLDIQHRTQAAPRRWQCDLSLGGAEGGGKQECHGRSLQNRARTRHRTSHNIR</sequence>
<reference evidence="1 2" key="1">
    <citation type="journal article" date="2020" name="Cell">
        <title>Large-Scale Comparative Analyses of Tick Genomes Elucidate Their Genetic Diversity and Vector Capacities.</title>
        <authorList>
            <consortium name="Tick Genome and Microbiome Consortium (TIGMIC)"/>
            <person name="Jia N."/>
            <person name="Wang J."/>
            <person name="Shi W."/>
            <person name="Du L."/>
            <person name="Sun Y."/>
            <person name="Zhan W."/>
            <person name="Jiang J.F."/>
            <person name="Wang Q."/>
            <person name="Zhang B."/>
            <person name="Ji P."/>
            <person name="Bell-Sakyi L."/>
            <person name="Cui X.M."/>
            <person name="Yuan T.T."/>
            <person name="Jiang B.G."/>
            <person name="Yang W.F."/>
            <person name="Lam T.T."/>
            <person name="Chang Q.C."/>
            <person name="Ding S.J."/>
            <person name="Wang X.J."/>
            <person name="Zhu J.G."/>
            <person name="Ruan X.D."/>
            <person name="Zhao L."/>
            <person name="Wei J.T."/>
            <person name="Ye R.Z."/>
            <person name="Que T.C."/>
            <person name="Du C.H."/>
            <person name="Zhou Y.H."/>
            <person name="Cheng J.X."/>
            <person name="Dai P.F."/>
            <person name="Guo W.B."/>
            <person name="Han X.H."/>
            <person name="Huang E.J."/>
            <person name="Li L.F."/>
            <person name="Wei W."/>
            <person name="Gao Y.C."/>
            <person name="Liu J.Z."/>
            <person name="Shao H.Z."/>
            <person name="Wang X."/>
            <person name="Wang C.C."/>
            <person name="Yang T.C."/>
            <person name="Huo Q.B."/>
            <person name="Li W."/>
            <person name="Chen H.Y."/>
            <person name="Chen S.E."/>
            <person name="Zhou L.G."/>
            <person name="Ni X.B."/>
            <person name="Tian J.H."/>
            <person name="Sheng Y."/>
            <person name="Liu T."/>
            <person name="Pan Y.S."/>
            <person name="Xia L.Y."/>
            <person name="Li J."/>
            <person name="Zhao F."/>
            <person name="Cao W.C."/>
        </authorList>
    </citation>
    <scope>NUCLEOTIDE SEQUENCE [LARGE SCALE GENOMIC DNA]</scope>
    <source>
        <strain evidence="1">Iper-2018</strain>
    </source>
</reference>
<protein>
    <submittedName>
        <fullName evidence="1">Uncharacterized protein</fullName>
    </submittedName>
</protein>
<organism evidence="1 2">
    <name type="scientific">Ixodes persulcatus</name>
    <name type="common">Taiga tick</name>
    <dbReference type="NCBI Taxonomy" id="34615"/>
    <lineage>
        <taxon>Eukaryota</taxon>
        <taxon>Metazoa</taxon>
        <taxon>Ecdysozoa</taxon>
        <taxon>Arthropoda</taxon>
        <taxon>Chelicerata</taxon>
        <taxon>Arachnida</taxon>
        <taxon>Acari</taxon>
        <taxon>Parasitiformes</taxon>
        <taxon>Ixodida</taxon>
        <taxon>Ixodoidea</taxon>
        <taxon>Ixodidae</taxon>
        <taxon>Ixodinae</taxon>
        <taxon>Ixodes</taxon>
    </lineage>
</organism>
<dbReference type="EMBL" id="JABSTQ010010220">
    <property type="protein sequence ID" value="KAG0422503.1"/>
    <property type="molecule type" value="Genomic_DNA"/>
</dbReference>
<comment type="caution">
    <text evidence="1">The sequence shown here is derived from an EMBL/GenBank/DDBJ whole genome shotgun (WGS) entry which is preliminary data.</text>
</comment>
<keyword evidence="2" id="KW-1185">Reference proteome</keyword>
<evidence type="ECO:0000313" key="1">
    <source>
        <dbReference type="EMBL" id="KAG0422503.1"/>
    </source>
</evidence>
<dbReference type="Proteomes" id="UP000805193">
    <property type="component" value="Unassembled WGS sequence"/>
</dbReference>
<proteinExistence type="predicted"/>
<accession>A0AC60PPN1</accession>